<keyword evidence="2" id="KW-1185">Reference proteome</keyword>
<name>A0ACC0BVJ8_CATRO</name>
<dbReference type="Proteomes" id="UP001060085">
    <property type="component" value="Linkage Group LG02"/>
</dbReference>
<reference evidence="2" key="1">
    <citation type="journal article" date="2023" name="Nat. Plants">
        <title>Single-cell RNA sequencing provides a high-resolution roadmap for understanding the multicellular compartmentation of specialized metabolism.</title>
        <authorList>
            <person name="Sun S."/>
            <person name="Shen X."/>
            <person name="Li Y."/>
            <person name="Li Y."/>
            <person name="Wang S."/>
            <person name="Li R."/>
            <person name="Zhang H."/>
            <person name="Shen G."/>
            <person name="Guo B."/>
            <person name="Wei J."/>
            <person name="Xu J."/>
            <person name="St-Pierre B."/>
            <person name="Chen S."/>
            <person name="Sun C."/>
        </authorList>
    </citation>
    <scope>NUCLEOTIDE SEQUENCE [LARGE SCALE GENOMIC DNA]</scope>
</reference>
<comment type="caution">
    <text evidence="1">The sequence shown here is derived from an EMBL/GenBank/DDBJ whole genome shotgun (WGS) entry which is preliminary data.</text>
</comment>
<organism evidence="1 2">
    <name type="scientific">Catharanthus roseus</name>
    <name type="common">Madagascar periwinkle</name>
    <name type="synonym">Vinca rosea</name>
    <dbReference type="NCBI Taxonomy" id="4058"/>
    <lineage>
        <taxon>Eukaryota</taxon>
        <taxon>Viridiplantae</taxon>
        <taxon>Streptophyta</taxon>
        <taxon>Embryophyta</taxon>
        <taxon>Tracheophyta</taxon>
        <taxon>Spermatophyta</taxon>
        <taxon>Magnoliopsida</taxon>
        <taxon>eudicotyledons</taxon>
        <taxon>Gunneridae</taxon>
        <taxon>Pentapetalae</taxon>
        <taxon>asterids</taxon>
        <taxon>lamiids</taxon>
        <taxon>Gentianales</taxon>
        <taxon>Apocynaceae</taxon>
        <taxon>Rauvolfioideae</taxon>
        <taxon>Vinceae</taxon>
        <taxon>Catharanthinae</taxon>
        <taxon>Catharanthus</taxon>
    </lineage>
</organism>
<evidence type="ECO:0000313" key="2">
    <source>
        <dbReference type="Proteomes" id="UP001060085"/>
    </source>
</evidence>
<proteinExistence type="predicted"/>
<gene>
    <name evidence="1" type="ORF">M9H77_07667</name>
</gene>
<evidence type="ECO:0000313" key="1">
    <source>
        <dbReference type="EMBL" id="KAI5676717.1"/>
    </source>
</evidence>
<dbReference type="EMBL" id="CM044702">
    <property type="protein sequence ID" value="KAI5676717.1"/>
    <property type="molecule type" value="Genomic_DNA"/>
</dbReference>
<sequence length="131" mass="15435">MRMKQQSDWLKFHMENYPDHLQTQQQQQQGNSEEAMRFMKAFHDSNELIYSCCKTIKIIHHFVDELIKTKRQQLDMQLFRQLNKNLASKKHTTNPEIKNSILQSNNGSQPNQIATESEGHGPKNAPEKWRG</sequence>
<protein>
    <submittedName>
        <fullName evidence="1">Uncharacterized protein</fullName>
    </submittedName>
</protein>
<accession>A0ACC0BVJ8</accession>